<reference evidence="2" key="1">
    <citation type="journal article" date="2011" name="Proc. Natl. Acad. Sci. U.S.A.">
        <title>Obligate biotrophy features unraveled by the genomic analysis of rust fungi.</title>
        <authorList>
            <person name="Duplessis S."/>
            <person name="Cuomo C.A."/>
            <person name="Lin Y.-C."/>
            <person name="Aerts A."/>
            <person name="Tisserant E."/>
            <person name="Veneault-Fourrey C."/>
            <person name="Joly D.L."/>
            <person name="Hacquard S."/>
            <person name="Amselem J."/>
            <person name="Cantarel B.L."/>
            <person name="Chiu R."/>
            <person name="Coutinho P.M."/>
            <person name="Feau N."/>
            <person name="Field M."/>
            <person name="Frey P."/>
            <person name="Gelhaye E."/>
            <person name="Goldberg J."/>
            <person name="Grabherr M.G."/>
            <person name="Kodira C.D."/>
            <person name="Kohler A."/>
            <person name="Kuees U."/>
            <person name="Lindquist E.A."/>
            <person name="Lucas S.M."/>
            <person name="Mago R."/>
            <person name="Mauceli E."/>
            <person name="Morin E."/>
            <person name="Murat C."/>
            <person name="Pangilinan J.L."/>
            <person name="Park R."/>
            <person name="Pearson M."/>
            <person name="Quesneville H."/>
            <person name="Rouhier N."/>
            <person name="Sakthikumar S."/>
            <person name="Salamov A.A."/>
            <person name="Schmutz J."/>
            <person name="Selles B."/>
            <person name="Shapiro H."/>
            <person name="Tanguay P."/>
            <person name="Tuskan G.A."/>
            <person name="Henrissat B."/>
            <person name="Van de Peer Y."/>
            <person name="Rouze P."/>
            <person name="Ellis J.G."/>
            <person name="Dodds P.N."/>
            <person name="Schein J.E."/>
            <person name="Zhong S."/>
            <person name="Hamelin R.C."/>
            <person name="Grigoriev I.V."/>
            <person name="Szabo L.J."/>
            <person name="Martin F."/>
        </authorList>
    </citation>
    <scope>NUCLEOTIDE SEQUENCE [LARGE SCALE GENOMIC DNA]</scope>
    <source>
        <strain evidence="2">98AG31 / pathotype 3-4-7</strain>
    </source>
</reference>
<evidence type="ECO:0000313" key="2">
    <source>
        <dbReference type="Proteomes" id="UP000001072"/>
    </source>
</evidence>
<protein>
    <submittedName>
        <fullName evidence="1">Uncharacterized protein</fullName>
    </submittedName>
</protein>
<dbReference type="KEGG" id="mlr:MELLADRAFT_91704"/>
<sequence length="253" mass="28824">MKQSLTNQKGFITKKFSPHHHHHALSTFPNDTCDRMDTNIQLRPLLTDRPCWTFFFDQHPTQLSKYFTIPHLEPSRYIYFFNSRPRADIIGSLAAQYRLLEAHRADDSPLPGKLTGILGNSNMVVATLIHSNYVFVTPGFLPEPPHPDDKKGRPVGIYCPVCNAGLKYWTPKADAWSIGCPNSQEHNTRTWRCDQFNHERTLINLGFPRPIISSFKDWGPRVSPAGVILDPPPTPAWTQEYMPFLLATCEILG</sequence>
<dbReference type="InParanoid" id="F4SEK4"/>
<keyword evidence="2" id="KW-1185">Reference proteome</keyword>
<gene>
    <name evidence="1" type="ORF">MELLADRAFT_91704</name>
</gene>
<dbReference type="Proteomes" id="UP000001072">
    <property type="component" value="Unassembled WGS sequence"/>
</dbReference>
<accession>F4SEK4</accession>
<dbReference type="AlphaFoldDB" id="F4SEK4"/>
<dbReference type="GeneID" id="18936004"/>
<organism evidence="2">
    <name type="scientific">Melampsora larici-populina (strain 98AG31 / pathotype 3-4-7)</name>
    <name type="common">Poplar leaf rust fungus</name>
    <dbReference type="NCBI Taxonomy" id="747676"/>
    <lineage>
        <taxon>Eukaryota</taxon>
        <taxon>Fungi</taxon>
        <taxon>Dikarya</taxon>
        <taxon>Basidiomycota</taxon>
        <taxon>Pucciniomycotina</taxon>
        <taxon>Pucciniomycetes</taxon>
        <taxon>Pucciniales</taxon>
        <taxon>Melampsoraceae</taxon>
        <taxon>Melampsora</taxon>
    </lineage>
</organism>
<dbReference type="EMBL" id="GL883483">
    <property type="protein sequence ID" value="EGF96922.1"/>
    <property type="molecule type" value="Genomic_DNA"/>
</dbReference>
<name>F4SEK4_MELLP</name>
<proteinExistence type="predicted"/>
<dbReference type="VEuPathDB" id="FungiDB:MELLADRAFT_91704"/>
<dbReference type="RefSeq" id="XP_007419808.1">
    <property type="nucleotide sequence ID" value="XM_007419746.1"/>
</dbReference>
<dbReference type="HOGENOM" id="CLU_1098702_0_0_1"/>
<evidence type="ECO:0000313" key="1">
    <source>
        <dbReference type="EMBL" id="EGF96922.1"/>
    </source>
</evidence>